<reference evidence="3 4" key="1">
    <citation type="journal article" date="2022" name="Nat. Plants">
        <title>Genomes of leafy and leafless Platanthera orchids illuminate the evolution of mycoheterotrophy.</title>
        <authorList>
            <person name="Li M.H."/>
            <person name="Liu K.W."/>
            <person name="Li Z."/>
            <person name="Lu H.C."/>
            <person name="Ye Q.L."/>
            <person name="Zhang D."/>
            <person name="Wang J.Y."/>
            <person name="Li Y.F."/>
            <person name="Zhong Z.M."/>
            <person name="Liu X."/>
            <person name="Yu X."/>
            <person name="Liu D.K."/>
            <person name="Tu X.D."/>
            <person name="Liu B."/>
            <person name="Hao Y."/>
            <person name="Liao X.Y."/>
            <person name="Jiang Y.T."/>
            <person name="Sun W.H."/>
            <person name="Chen J."/>
            <person name="Chen Y.Q."/>
            <person name="Ai Y."/>
            <person name="Zhai J.W."/>
            <person name="Wu S.S."/>
            <person name="Zhou Z."/>
            <person name="Hsiao Y.Y."/>
            <person name="Wu W.L."/>
            <person name="Chen Y.Y."/>
            <person name="Lin Y.F."/>
            <person name="Hsu J.L."/>
            <person name="Li C.Y."/>
            <person name="Wang Z.W."/>
            <person name="Zhao X."/>
            <person name="Zhong W.Y."/>
            <person name="Ma X.K."/>
            <person name="Ma L."/>
            <person name="Huang J."/>
            <person name="Chen G.Z."/>
            <person name="Huang M.Z."/>
            <person name="Huang L."/>
            <person name="Peng D.H."/>
            <person name="Luo Y.B."/>
            <person name="Zou S.Q."/>
            <person name="Chen S.P."/>
            <person name="Lan S."/>
            <person name="Tsai W.C."/>
            <person name="Van de Peer Y."/>
            <person name="Liu Z.J."/>
        </authorList>
    </citation>
    <scope>NUCLEOTIDE SEQUENCE [LARGE SCALE GENOMIC DNA]</scope>
    <source>
        <strain evidence="3">Lor287</strain>
    </source>
</reference>
<dbReference type="Proteomes" id="UP001418222">
    <property type="component" value="Unassembled WGS sequence"/>
</dbReference>
<feature type="signal peptide" evidence="2">
    <location>
        <begin position="1"/>
        <end position="16"/>
    </location>
</feature>
<proteinExistence type="predicted"/>
<evidence type="ECO:0000313" key="4">
    <source>
        <dbReference type="Proteomes" id="UP001418222"/>
    </source>
</evidence>
<gene>
    <name evidence="3" type="ORF">KSP39_PZI021934</name>
</gene>
<dbReference type="AlphaFoldDB" id="A0AAP0AXL0"/>
<organism evidence="3 4">
    <name type="scientific">Platanthera zijinensis</name>
    <dbReference type="NCBI Taxonomy" id="2320716"/>
    <lineage>
        <taxon>Eukaryota</taxon>
        <taxon>Viridiplantae</taxon>
        <taxon>Streptophyta</taxon>
        <taxon>Embryophyta</taxon>
        <taxon>Tracheophyta</taxon>
        <taxon>Spermatophyta</taxon>
        <taxon>Magnoliopsida</taxon>
        <taxon>Liliopsida</taxon>
        <taxon>Asparagales</taxon>
        <taxon>Orchidaceae</taxon>
        <taxon>Orchidoideae</taxon>
        <taxon>Orchideae</taxon>
        <taxon>Orchidinae</taxon>
        <taxon>Platanthera</taxon>
    </lineage>
</organism>
<evidence type="ECO:0000256" key="2">
    <source>
        <dbReference type="SAM" id="SignalP"/>
    </source>
</evidence>
<keyword evidence="4" id="KW-1185">Reference proteome</keyword>
<protein>
    <submittedName>
        <fullName evidence="3">Uncharacterized protein</fullName>
    </submittedName>
</protein>
<comment type="caution">
    <text evidence="3">The sequence shown here is derived from an EMBL/GenBank/DDBJ whole genome shotgun (WGS) entry which is preliminary data.</text>
</comment>
<keyword evidence="2" id="KW-0732">Signal</keyword>
<evidence type="ECO:0000313" key="3">
    <source>
        <dbReference type="EMBL" id="KAK8918777.1"/>
    </source>
</evidence>
<feature type="region of interest" description="Disordered" evidence="1">
    <location>
        <begin position="61"/>
        <end position="91"/>
    </location>
</feature>
<dbReference type="EMBL" id="JBBWWQ010000019">
    <property type="protein sequence ID" value="KAK8918777.1"/>
    <property type="molecule type" value="Genomic_DNA"/>
</dbReference>
<feature type="chain" id="PRO_5042916755" evidence="2">
    <location>
        <begin position="17"/>
        <end position="219"/>
    </location>
</feature>
<accession>A0AAP0AXL0</accession>
<name>A0AAP0AXL0_9ASPA</name>
<sequence>MRLHTMPLMLPLLLLSSHDNHHIIEEGDVAPRDDDDLNHVDDVDPLIGAESGIKVSNALHSIQSNRKRRKPGPTSHECSSSSSHNKKPRSLNALGNERQSALQGLNLWEVVMSTSPMINPLERCLLRTIALIFFLPDELHDLKDFSIESLHLPQLYRIWSVLILVFYNTNFAFKRFIRPKLEQVLKQHLEDMVSQARFRLPIQRATAKRIIITALSKPR</sequence>
<evidence type="ECO:0000256" key="1">
    <source>
        <dbReference type="SAM" id="MobiDB-lite"/>
    </source>
</evidence>